<dbReference type="Proteomes" id="UP000755551">
    <property type="component" value="Unassembled WGS sequence"/>
</dbReference>
<feature type="compositionally biased region" description="Basic residues" evidence="1">
    <location>
        <begin position="1"/>
        <end position="14"/>
    </location>
</feature>
<organism evidence="2 3">
    <name type="scientific">Marinobacterium weihaiense</name>
    <dbReference type="NCBI Taxonomy" id="2851016"/>
    <lineage>
        <taxon>Bacteria</taxon>
        <taxon>Pseudomonadati</taxon>
        <taxon>Pseudomonadota</taxon>
        <taxon>Gammaproteobacteria</taxon>
        <taxon>Oceanospirillales</taxon>
        <taxon>Oceanospirillaceae</taxon>
        <taxon>Marinobacterium</taxon>
    </lineage>
</organism>
<comment type="caution">
    <text evidence="2">The sequence shown here is derived from an EMBL/GenBank/DDBJ whole genome shotgun (WGS) entry which is preliminary data.</text>
</comment>
<dbReference type="RefSeq" id="WP_217335997.1">
    <property type="nucleotide sequence ID" value="NZ_JAHQZT010000029.1"/>
</dbReference>
<keyword evidence="3" id="KW-1185">Reference proteome</keyword>
<evidence type="ECO:0000313" key="2">
    <source>
        <dbReference type="EMBL" id="MBV0934590.1"/>
    </source>
</evidence>
<proteinExistence type="predicted"/>
<sequence length="72" mass="8365">MKHLRRALTSHRLIRTQPEGVDASAPQSTHSEPPTPDPPYWTRRKPSFTPAEALDEHSHITLWDENLDFHEK</sequence>
<evidence type="ECO:0000256" key="1">
    <source>
        <dbReference type="SAM" id="MobiDB-lite"/>
    </source>
</evidence>
<name>A0ABS6MEP4_9GAMM</name>
<reference evidence="2 3" key="1">
    <citation type="submission" date="2021-06" db="EMBL/GenBank/DDBJ databases">
        <title>Bacterium isolated from marine sediment.</title>
        <authorList>
            <person name="Zhu K.-L."/>
            <person name="Du Z.-J."/>
            <person name="Liang Q.-Y."/>
        </authorList>
    </citation>
    <scope>NUCLEOTIDE SEQUENCE [LARGE SCALE GENOMIC DNA]</scope>
    <source>
        <strain evidence="2 3">A346</strain>
    </source>
</reference>
<accession>A0ABS6MEP4</accession>
<evidence type="ECO:0000313" key="3">
    <source>
        <dbReference type="Proteomes" id="UP000755551"/>
    </source>
</evidence>
<dbReference type="EMBL" id="JAHQZT010000029">
    <property type="protein sequence ID" value="MBV0934590.1"/>
    <property type="molecule type" value="Genomic_DNA"/>
</dbReference>
<feature type="region of interest" description="Disordered" evidence="1">
    <location>
        <begin position="1"/>
        <end position="50"/>
    </location>
</feature>
<gene>
    <name evidence="2" type="ORF">KTN04_14720</name>
</gene>
<protein>
    <submittedName>
        <fullName evidence="2">Uncharacterized protein</fullName>
    </submittedName>
</protein>